<dbReference type="PANTHER" id="PTHR34137">
    <property type="entry name" value="EXODEOXYRIBONUCLEASE 7 SMALL SUBUNIT"/>
    <property type="match status" value="1"/>
</dbReference>
<feature type="region of interest" description="Disordered" evidence="7">
    <location>
        <begin position="1"/>
        <end position="23"/>
    </location>
</feature>
<dbReference type="HAMAP" id="MF_00337">
    <property type="entry name" value="Exonuc_7_S"/>
    <property type="match status" value="1"/>
</dbReference>
<comment type="subunit">
    <text evidence="6">Heterooligomer composed of large and small subunits.</text>
</comment>
<dbReference type="EMBL" id="WLYK01000001">
    <property type="protein sequence ID" value="MTD12861.1"/>
    <property type="molecule type" value="Genomic_DNA"/>
</dbReference>
<evidence type="ECO:0000256" key="2">
    <source>
        <dbReference type="ARBA" id="ARBA00022490"/>
    </source>
</evidence>
<evidence type="ECO:0000256" key="6">
    <source>
        <dbReference type="HAMAP-Rule" id="MF_00337"/>
    </source>
</evidence>
<accession>A0A7K1FFG3</accession>
<evidence type="ECO:0000256" key="4">
    <source>
        <dbReference type="ARBA" id="ARBA00022801"/>
    </source>
</evidence>
<comment type="similarity">
    <text evidence="1 6">Belongs to the XseB family.</text>
</comment>
<dbReference type="InterPro" id="IPR003761">
    <property type="entry name" value="Exonuc_VII_S"/>
</dbReference>
<evidence type="ECO:0000256" key="3">
    <source>
        <dbReference type="ARBA" id="ARBA00022722"/>
    </source>
</evidence>
<dbReference type="Pfam" id="PF02609">
    <property type="entry name" value="Exonuc_VII_S"/>
    <property type="match status" value="1"/>
</dbReference>
<keyword evidence="4 6" id="KW-0378">Hydrolase</keyword>
<dbReference type="NCBIfam" id="NF002139">
    <property type="entry name" value="PRK00977.1-3"/>
    <property type="match status" value="1"/>
</dbReference>
<protein>
    <recommendedName>
        <fullName evidence="6">Exodeoxyribonuclease 7 small subunit</fullName>
        <ecNumber evidence="6">3.1.11.6</ecNumber>
    </recommendedName>
    <alternativeName>
        <fullName evidence="6">Exodeoxyribonuclease VII small subunit</fullName>
        <shortName evidence="6">Exonuclease VII small subunit</shortName>
    </alternativeName>
</protein>
<organism evidence="8 9">
    <name type="scientific">Nakamurella alba</name>
    <dbReference type="NCBI Taxonomy" id="2665158"/>
    <lineage>
        <taxon>Bacteria</taxon>
        <taxon>Bacillati</taxon>
        <taxon>Actinomycetota</taxon>
        <taxon>Actinomycetes</taxon>
        <taxon>Nakamurellales</taxon>
        <taxon>Nakamurellaceae</taxon>
        <taxon>Nakamurella</taxon>
    </lineage>
</organism>
<sequence>MSARKAPATGNGADPADGTADRAATYEQARDELAEVVGRLEQGGLTLDESLALWERGEHLAGVCTTFLDGARERVEAALAEAGDD</sequence>
<gene>
    <name evidence="6" type="primary">xseB</name>
    <name evidence="8" type="ORF">GIS00_02735</name>
</gene>
<evidence type="ECO:0000313" key="8">
    <source>
        <dbReference type="EMBL" id="MTD12861.1"/>
    </source>
</evidence>
<comment type="function">
    <text evidence="6">Bidirectionally degrades single-stranded DNA into large acid-insoluble oligonucleotides, which are then degraded further into small acid-soluble oligonucleotides.</text>
</comment>
<dbReference type="NCBIfam" id="TIGR01280">
    <property type="entry name" value="xseB"/>
    <property type="match status" value="1"/>
</dbReference>
<dbReference type="SUPFAM" id="SSF116842">
    <property type="entry name" value="XseB-like"/>
    <property type="match status" value="1"/>
</dbReference>
<evidence type="ECO:0000256" key="1">
    <source>
        <dbReference type="ARBA" id="ARBA00009998"/>
    </source>
</evidence>
<dbReference type="Gene3D" id="1.10.287.1040">
    <property type="entry name" value="Exonuclease VII, small subunit"/>
    <property type="match status" value="1"/>
</dbReference>
<evidence type="ECO:0000256" key="7">
    <source>
        <dbReference type="SAM" id="MobiDB-lite"/>
    </source>
</evidence>
<keyword evidence="5 6" id="KW-0269">Exonuclease</keyword>
<dbReference type="GO" id="GO:0005829">
    <property type="term" value="C:cytosol"/>
    <property type="evidence" value="ECO:0007669"/>
    <property type="project" value="TreeGrafter"/>
</dbReference>
<dbReference type="EC" id="3.1.11.6" evidence="6"/>
<comment type="catalytic activity">
    <reaction evidence="6">
        <text>Exonucleolytic cleavage in either 5'- to 3'- or 3'- to 5'-direction to yield nucleoside 5'-phosphates.</text>
        <dbReference type="EC" id="3.1.11.6"/>
    </reaction>
</comment>
<dbReference type="AlphaFoldDB" id="A0A7K1FFG3"/>
<name>A0A7K1FFG3_9ACTN</name>
<proteinExistence type="inferred from homology"/>
<evidence type="ECO:0000313" key="9">
    <source>
        <dbReference type="Proteomes" id="UP000460221"/>
    </source>
</evidence>
<dbReference type="Proteomes" id="UP000460221">
    <property type="component" value="Unassembled WGS sequence"/>
</dbReference>
<keyword evidence="2 6" id="KW-0963">Cytoplasm</keyword>
<dbReference type="GO" id="GO:0006308">
    <property type="term" value="P:DNA catabolic process"/>
    <property type="evidence" value="ECO:0007669"/>
    <property type="project" value="UniProtKB-UniRule"/>
</dbReference>
<reference evidence="8 9" key="1">
    <citation type="submission" date="2019-11" db="EMBL/GenBank/DDBJ databases">
        <authorList>
            <person name="Jiang L.-Q."/>
        </authorList>
    </citation>
    <scope>NUCLEOTIDE SEQUENCE [LARGE SCALE GENOMIC DNA]</scope>
    <source>
        <strain evidence="8 9">YIM 132087</strain>
    </source>
</reference>
<comment type="caution">
    <text evidence="8">The sequence shown here is derived from an EMBL/GenBank/DDBJ whole genome shotgun (WGS) entry which is preliminary data.</text>
</comment>
<dbReference type="PANTHER" id="PTHR34137:SF1">
    <property type="entry name" value="EXODEOXYRIBONUCLEASE 7 SMALL SUBUNIT"/>
    <property type="match status" value="1"/>
</dbReference>
<dbReference type="InterPro" id="IPR037004">
    <property type="entry name" value="Exonuc_VII_ssu_sf"/>
</dbReference>
<evidence type="ECO:0000256" key="5">
    <source>
        <dbReference type="ARBA" id="ARBA00022839"/>
    </source>
</evidence>
<dbReference type="GO" id="GO:0009318">
    <property type="term" value="C:exodeoxyribonuclease VII complex"/>
    <property type="evidence" value="ECO:0007669"/>
    <property type="project" value="UniProtKB-UniRule"/>
</dbReference>
<dbReference type="RefSeq" id="WP_154766848.1">
    <property type="nucleotide sequence ID" value="NZ_WLYK01000001.1"/>
</dbReference>
<dbReference type="GO" id="GO:0008855">
    <property type="term" value="F:exodeoxyribonuclease VII activity"/>
    <property type="evidence" value="ECO:0007669"/>
    <property type="project" value="UniProtKB-UniRule"/>
</dbReference>
<keyword evidence="3 6" id="KW-0540">Nuclease</keyword>
<keyword evidence="9" id="KW-1185">Reference proteome</keyword>
<comment type="subcellular location">
    <subcellularLocation>
        <location evidence="6">Cytoplasm</location>
    </subcellularLocation>
</comment>